<evidence type="ECO:0000313" key="2">
    <source>
        <dbReference type="EMBL" id="GAA5062578.1"/>
    </source>
</evidence>
<keyword evidence="3" id="KW-1185">Reference proteome</keyword>
<accession>A0ABP9KNF6</accession>
<evidence type="ECO:0000313" key="3">
    <source>
        <dbReference type="Proteomes" id="UP001500603"/>
    </source>
</evidence>
<keyword evidence="1" id="KW-0732">Signal</keyword>
<feature type="signal peptide" evidence="1">
    <location>
        <begin position="1"/>
        <end position="19"/>
    </location>
</feature>
<proteinExistence type="predicted"/>
<organism evidence="2 3">
    <name type="scientific">Nocardia callitridis</name>
    <dbReference type="NCBI Taxonomy" id="648753"/>
    <lineage>
        <taxon>Bacteria</taxon>
        <taxon>Bacillati</taxon>
        <taxon>Actinomycetota</taxon>
        <taxon>Actinomycetes</taxon>
        <taxon>Mycobacteriales</taxon>
        <taxon>Nocardiaceae</taxon>
        <taxon>Nocardia</taxon>
    </lineage>
</organism>
<dbReference type="EMBL" id="BAABJM010000005">
    <property type="protein sequence ID" value="GAA5062578.1"/>
    <property type="molecule type" value="Genomic_DNA"/>
</dbReference>
<sequence length="87" mass="8450">MLAAAFSGAVIAGASAALACGAGPSSIVAAIVVTATPVCAAQRRILALTTWPETPKSVAPEGVAAAAWGDLLGADTTVEALMSVTLR</sequence>
<evidence type="ECO:0000256" key="1">
    <source>
        <dbReference type="SAM" id="SignalP"/>
    </source>
</evidence>
<name>A0ABP9KNF6_9NOCA</name>
<dbReference type="Proteomes" id="UP001500603">
    <property type="component" value="Unassembled WGS sequence"/>
</dbReference>
<reference evidence="3" key="1">
    <citation type="journal article" date="2019" name="Int. J. Syst. Evol. Microbiol.">
        <title>The Global Catalogue of Microorganisms (GCM) 10K type strain sequencing project: providing services to taxonomists for standard genome sequencing and annotation.</title>
        <authorList>
            <consortium name="The Broad Institute Genomics Platform"/>
            <consortium name="The Broad Institute Genome Sequencing Center for Infectious Disease"/>
            <person name="Wu L."/>
            <person name="Ma J."/>
        </authorList>
    </citation>
    <scope>NUCLEOTIDE SEQUENCE [LARGE SCALE GENOMIC DNA]</scope>
    <source>
        <strain evidence="3">JCM 18298</strain>
    </source>
</reference>
<feature type="chain" id="PRO_5046730826" evidence="1">
    <location>
        <begin position="20"/>
        <end position="87"/>
    </location>
</feature>
<gene>
    <name evidence="2" type="ORF">GCM10023318_46390</name>
</gene>
<comment type="caution">
    <text evidence="2">The sequence shown here is derived from an EMBL/GenBank/DDBJ whole genome shotgun (WGS) entry which is preliminary data.</text>
</comment>
<protein>
    <submittedName>
        <fullName evidence="2">Uncharacterized protein</fullName>
    </submittedName>
</protein>